<evidence type="ECO:0000313" key="1">
    <source>
        <dbReference type="EMBL" id="MFC3883757.1"/>
    </source>
</evidence>
<dbReference type="RefSeq" id="WP_377914551.1">
    <property type="nucleotide sequence ID" value="NZ_JBHRZT010000043.1"/>
</dbReference>
<evidence type="ECO:0000313" key="2">
    <source>
        <dbReference type="Proteomes" id="UP001595752"/>
    </source>
</evidence>
<sequence length="89" mass="10073">MATHKVIKNFRDKENNEKLYITGDSYTHENAERIAFLVKQGYLDAAEVKGEEKFPKHTGGGWYELSNGEKVQGKDEAAVAEKELQKEGE</sequence>
<keyword evidence="2" id="KW-1185">Reference proteome</keyword>
<dbReference type="Proteomes" id="UP001595752">
    <property type="component" value="Unassembled WGS sequence"/>
</dbReference>
<dbReference type="EMBL" id="JBHRZT010000043">
    <property type="protein sequence ID" value="MFC3883757.1"/>
    <property type="molecule type" value="Genomic_DNA"/>
</dbReference>
<protein>
    <submittedName>
        <fullName evidence="1">Uncharacterized protein</fullName>
    </submittedName>
</protein>
<name>A0ABV8B0F7_9BACI</name>
<gene>
    <name evidence="1" type="ORF">ACFOU2_09690</name>
</gene>
<reference evidence="2" key="1">
    <citation type="journal article" date="2019" name="Int. J. Syst. Evol. Microbiol.">
        <title>The Global Catalogue of Microorganisms (GCM) 10K type strain sequencing project: providing services to taxonomists for standard genome sequencing and annotation.</title>
        <authorList>
            <consortium name="The Broad Institute Genomics Platform"/>
            <consortium name="The Broad Institute Genome Sequencing Center for Infectious Disease"/>
            <person name="Wu L."/>
            <person name="Ma J."/>
        </authorList>
    </citation>
    <scope>NUCLEOTIDE SEQUENCE [LARGE SCALE GENOMIC DNA]</scope>
    <source>
        <strain evidence="2">CCUG 61889</strain>
    </source>
</reference>
<proteinExistence type="predicted"/>
<accession>A0ABV8B0F7</accession>
<organism evidence="1 2">
    <name type="scientific">Bacillus songklensis</name>
    <dbReference type="NCBI Taxonomy" id="1069116"/>
    <lineage>
        <taxon>Bacteria</taxon>
        <taxon>Bacillati</taxon>
        <taxon>Bacillota</taxon>
        <taxon>Bacilli</taxon>
        <taxon>Bacillales</taxon>
        <taxon>Bacillaceae</taxon>
        <taxon>Bacillus</taxon>
    </lineage>
</organism>
<comment type="caution">
    <text evidence="1">The sequence shown here is derived from an EMBL/GenBank/DDBJ whole genome shotgun (WGS) entry which is preliminary data.</text>
</comment>